<name>A0A6M1LGJ8_9PROT</name>
<keyword evidence="4" id="KW-1185">Reference proteome</keyword>
<dbReference type="PRINTS" id="PR00040">
    <property type="entry name" value="HTHMERR"/>
</dbReference>
<dbReference type="PANTHER" id="PTHR30204">
    <property type="entry name" value="REDOX-CYCLING DRUG-SENSING TRANSCRIPTIONAL ACTIVATOR SOXR"/>
    <property type="match status" value="1"/>
</dbReference>
<dbReference type="GO" id="GO:0003700">
    <property type="term" value="F:DNA-binding transcription factor activity"/>
    <property type="evidence" value="ECO:0007669"/>
    <property type="project" value="InterPro"/>
</dbReference>
<feature type="domain" description="HTH merR-type" evidence="2">
    <location>
        <begin position="4"/>
        <end position="73"/>
    </location>
</feature>
<proteinExistence type="predicted"/>
<dbReference type="RefSeq" id="WP_164693236.1">
    <property type="nucleotide sequence ID" value="NZ_JAAIKB010000001.1"/>
</dbReference>
<reference evidence="3 4" key="1">
    <citation type="submission" date="2020-03" db="EMBL/GenBank/DDBJ databases">
        <title>Roseomonas stagni sp. nov., isolated from pond water in Japan.</title>
        <authorList>
            <person name="Furuhata K."/>
            <person name="Miyamoto H."/>
            <person name="Goto K."/>
        </authorList>
    </citation>
    <scope>NUCLEOTIDE SEQUENCE [LARGE SCALE GENOMIC DNA]</scope>
    <source>
        <strain evidence="3 4">PeD5</strain>
    </source>
</reference>
<dbReference type="PROSITE" id="PS00552">
    <property type="entry name" value="HTH_MERR_1"/>
    <property type="match status" value="1"/>
</dbReference>
<comment type="caution">
    <text evidence="3">The sequence shown here is derived from an EMBL/GenBank/DDBJ whole genome shotgun (WGS) entry which is preliminary data.</text>
</comment>
<dbReference type="InterPro" id="IPR047057">
    <property type="entry name" value="MerR_fam"/>
</dbReference>
<dbReference type="AlphaFoldDB" id="A0A6M1LGJ8"/>
<evidence type="ECO:0000313" key="3">
    <source>
        <dbReference type="EMBL" id="NGM19413.1"/>
    </source>
</evidence>
<gene>
    <name evidence="3" type="ORF">G3576_05260</name>
</gene>
<dbReference type="PROSITE" id="PS50937">
    <property type="entry name" value="HTH_MERR_2"/>
    <property type="match status" value="1"/>
</dbReference>
<evidence type="ECO:0000313" key="4">
    <source>
        <dbReference type="Proteomes" id="UP000475385"/>
    </source>
</evidence>
<dbReference type="InterPro" id="IPR009061">
    <property type="entry name" value="DNA-bd_dom_put_sf"/>
</dbReference>
<keyword evidence="1" id="KW-0238">DNA-binding</keyword>
<evidence type="ECO:0000259" key="2">
    <source>
        <dbReference type="PROSITE" id="PS50937"/>
    </source>
</evidence>
<dbReference type="SMART" id="SM00422">
    <property type="entry name" value="HTH_MERR"/>
    <property type="match status" value="1"/>
</dbReference>
<dbReference type="GO" id="GO:0003677">
    <property type="term" value="F:DNA binding"/>
    <property type="evidence" value="ECO:0007669"/>
    <property type="project" value="UniProtKB-KW"/>
</dbReference>
<dbReference type="SUPFAM" id="SSF46955">
    <property type="entry name" value="Putative DNA-binding domain"/>
    <property type="match status" value="1"/>
</dbReference>
<organism evidence="3 4">
    <name type="scientific">Falsiroseomonas algicola</name>
    <dbReference type="NCBI Taxonomy" id="2716930"/>
    <lineage>
        <taxon>Bacteria</taxon>
        <taxon>Pseudomonadati</taxon>
        <taxon>Pseudomonadota</taxon>
        <taxon>Alphaproteobacteria</taxon>
        <taxon>Acetobacterales</taxon>
        <taxon>Roseomonadaceae</taxon>
        <taxon>Falsiroseomonas</taxon>
    </lineage>
</organism>
<dbReference type="CDD" id="cd04785">
    <property type="entry name" value="HTH_CadR-PbrR-like"/>
    <property type="match status" value="1"/>
</dbReference>
<dbReference type="Gene3D" id="1.10.1660.10">
    <property type="match status" value="1"/>
</dbReference>
<sequence length="151" mass="16037">MGQTLSIGDLARATGVKATTIRWYEAEGLLPAPARTEGGHRAYGEAHLGRLGFIRHARELGFPMPAIRELLDLASHPERDCATAHGVATAQIAAIDAKLRRLQALRGELARVAEACGGGRAGECLILEVLADHQHGHCTDPLHAEAGREGV</sequence>
<dbReference type="InterPro" id="IPR000551">
    <property type="entry name" value="MerR-type_HTH_dom"/>
</dbReference>
<evidence type="ECO:0000256" key="1">
    <source>
        <dbReference type="ARBA" id="ARBA00023125"/>
    </source>
</evidence>
<protein>
    <submittedName>
        <fullName evidence="3">Helix-turn-helix domain-containing protein</fullName>
    </submittedName>
</protein>
<dbReference type="EMBL" id="JAAIKB010000001">
    <property type="protein sequence ID" value="NGM19413.1"/>
    <property type="molecule type" value="Genomic_DNA"/>
</dbReference>
<accession>A0A6M1LGJ8</accession>
<dbReference type="Proteomes" id="UP000475385">
    <property type="component" value="Unassembled WGS sequence"/>
</dbReference>
<dbReference type="PANTHER" id="PTHR30204:SF92">
    <property type="entry name" value="HTH-TYPE TRANSCRIPTIONAL REGULATOR ZNTR"/>
    <property type="match status" value="1"/>
</dbReference>
<dbReference type="Pfam" id="PF13411">
    <property type="entry name" value="MerR_1"/>
    <property type="match status" value="1"/>
</dbReference>